<dbReference type="PANTHER" id="PTHR45790">
    <property type="entry name" value="SIROHEME SYNTHASE-RELATED"/>
    <property type="match status" value="1"/>
</dbReference>
<dbReference type="InterPro" id="IPR006366">
    <property type="entry name" value="CobA/CysG_C"/>
</dbReference>
<dbReference type="InterPro" id="IPR003754">
    <property type="entry name" value="4pyrrol_synth_uPrphyn_synth"/>
</dbReference>
<dbReference type="EC" id="2.1.1.107" evidence="2"/>
<keyword evidence="13" id="KW-1185">Reference proteome</keyword>
<keyword evidence="4 12" id="KW-0489">Methyltransferase</keyword>
<dbReference type="Pfam" id="PF00590">
    <property type="entry name" value="TP_methylase"/>
    <property type="match status" value="1"/>
</dbReference>
<dbReference type="SUPFAM" id="SSF69618">
    <property type="entry name" value="HemD-like"/>
    <property type="match status" value="1"/>
</dbReference>
<dbReference type="InterPro" id="IPR050161">
    <property type="entry name" value="Siro_Cobalamin_biosynth"/>
</dbReference>
<dbReference type="InterPro" id="IPR035996">
    <property type="entry name" value="4pyrrol_Methylase_sf"/>
</dbReference>
<dbReference type="EMBL" id="CP036279">
    <property type="protein sequence ID" value="QDU63902.1"/>
    <property type="molecule type" value="Genomic_DNA"/>
</dbReference>
<dbReference type="GO" id="GO:0004852">
    <property type="term" value="F:uroporphyrinogen-III synthase activity"/>
    <property type="evidence" value="ECO:0007669"/>
    <property type="project" value="InterPro"/>
</dbReference>
<evidence type="ECO:0000256" key="7">
    <source>
        <dbReference type="ARBA" id="ARBA00023244"/>
    </source>
</evidence>
<evidence type="ECO:0000256" key="9">
    <source>
        <dbReference type="ARBA" id="ARBA00060548"/>
    </source>
</evidence>
<dbReference type="KEGG" id="knv:Pan216_47830"/>
<sequence length="512" mass="55991">MKSPTEGIVYLVGAGPGDPELITVAGRRLVREADCVVFDKLVDRRLVALAPPGAERIYVGKAAGSRQHTTPQSRINEIIIEKAREGKRVVRLKGGDPLLFARGAEEAECLQREGIPYAIVPGVTAALATAATASLPLTHRSCSSAVAFVTGHEDPAKAQRLDWTNLANFPGTLVVYMALTRIGSVAGELIRHGKDPKTPLALVEWGGTNRQQVLTTTLADSADRPSPTQLASPVIAIVGEICEYRERLGWFEKRPLFGTTILVPRPAEQVASTVDQLERLGARVLVEPLLRIEPCEETEPIDDAIARLDQFDWLVFTSRNGVTHFLDRVWEHHGDLRRLGRCRLAVIGPATGEALAEYHLRPDLVPEEFSSEGLARSLIAKGHRGPALLLRANRGREVLQDELRGADWPVETVRVYRQTDVEAPSDETRETLRRGGVDWVLLSSGNMARGFVRWIDQEMEAAVRQKTRLASISPITSAVIRELGHDVGAEASSYTLDGLVEAICSQTSRHGG</sequence>
<dbReference type="NCBIfam" id="TIGR01469">
    <property type="entry name" value="cobA_cysG_Cterm"/>
    <property type="match status" value="1"/>
</dbReference>
<dbReference type="PANTHER" id="PTHR45790:SF3">
    <property type="entry name" value="S-ADENOSYL-L-METHIONINE-DEPENDENT UROPORPHYRINOGEN III METHYLTRANSFERASE, CHLOROPLASTIC"/>
    <property type="match status" value="1"/>
</dbReference>
<evidence type="ECO:0000256" key="3">
    <source>
        <dbReference type="ARBA" id="ARBA00022573"/>
    </source>
</evidence>
<dbReference type="InterPro" id="IPR000878">
    <property type="entry name" value="4pyrrol_Mease"/>
</dbReference>
<dbReference type="Gene3D" id="3.40.1010.10">
    <property type="entry name" value="Cobalt-precorrin-4 Transmethylase, Domain 1"/>
    <property type="match status" value="1"/>
</dbReference>
<accession>A0A518BA92</accession>
<name>A0A518BA92_9BACT</name>
<evidence type="ECO:0000256" key="8">
    <source>
        <dbReference type="ARBA" id="ARBA00025705"/>
    </source>
</evidence>
<comment type="similarity">
    <text evidence="1">Belongs to the precorrin methyltransferase family.</text>
</comment>
<dbReference type="CDD" id="cd11642">
    <property type="entry name" value="SUMT"/>
    <property type="match status" value="1"/>
</dbReference>
<feature type="domain" description="Tetrapyrrole biosynthesis uroporphyrinogen III synthase" evidence="11">
    <location>
        <begin position="273"/>
        <end position="501"/>
    </location>
</feature>
<dbReference type="Gene3D" id="3.30.950.10">
    <property type="entry name" value="Methyltransferase, Cobalt-precorrin-4 Transmethylase, Domain 2"/>
    <property type="match status" value="1"/>
</dbReference>
<dbReference type="GO" id="GO:0032259">
    <property type="term" value="P:methylation"/>
    <property type="evidence" value="ECO:0007669"/>
    <property type="project" value="UniProtKB-KW"/>
</dbReference>
<dbReference type="FunFam" id="3.30.950.10:FF:000001">
    <property type="entry name" value="Siroheme synthase"/>
    <property type="match status" value="1"/>
</dbReference>
<dbReference type="InterPro" id="IPR014777">
    <property type="entry name" value="4pyrrole_Mease_sub1"/>
</dbReference>
<dbReference type="GO" id="GO:0019354">
    <property type="term" value="P:siroheme biosynthetic process"/>
    <property type="evidence" value="ECO:0007669"/>
    <property type="project" value="InterPro"/>
</dbReference>
<reference evidence="12 13" key="1">
    <citation type="submission" date="2019-02" db="EMBL/GenBank/DDBJ databases">
        <title>Deep-cultivation of Planctomycetes and their phenomic and genomic characterization uncovers novel biology.</title>
        <authorList>
            <person name="Wiegand S."/>
            <person name="Jogler M."/>
            <person name="Boedeker C."/>
            <person name="Pinto D."/>
            <person name="Vollmers J."/>
            <person name="Rivas-Marin E."/>
            <person name="Kohn T."/>
            <person name="Peeters S.H."/>
            <person name="Heuer A."/>
            <person name="Rast P."/>
            <person name="Oberbeckmann S."/>
            <person name="Bunk B."/>
            <person name="Jeske O."/>
            <person name="Meyerdierks A."/>
            <person name="Storesund J.E."/>
            <person name="Kallscheuer N."/>
            <person name="Luecker S."/>
            <person name="Lage O.M."/>
            <person name="Pohl T."/>
            <person name="Merkel B.J."/>
            <person name="Hornburger P."/>
            <person name="Mueller R.-W."/>
            <person name="Bruemmer F."/>
            <person name="Labrenz M."/>
            <person name="Spormann A.M."/>
            <person name="Op den Camp H."/>
            <person name="Overmann J."/>
            <person name="Amann R."/>
            <person name="Jetten M.S.M."/>
            <person name="Mascher T."/>
            <person name="Medema M.H."/>
            <person name="Devos D.P."/>
            <person name="Kaster A.-K."/>
            <person name="Ovreas L."/>
            <person name="Rohde M."/>
            <person name="Galperin M.Y."/>
            <person name="Jogler C."/>
        </authorList>
    </citation>
    <scope>NUCLEOTIDE SEQUENCE [LARGE SCALE GENOMIC DNA]</scope>
    <source>
        <strain evidence="12 13">Pan216</strain>
    </source>
</reference>
<proteinExistence type="inferred from homology"/>
<dbReference type="Pfam" id="PF02602">
    <property type="entry name" value="HEM4"/>
    <property type="match status" value="1"/>
</dbReference>
<keyword evidence="3" id="KW-0169">Cobalamin biosynthesis</keyword>
<dbReference type="SUPFAM" id="SSF53790">
    <property type="entry name" value="Tetrapyrrole methylase"/>
    <property type="match status" value="1"/>
</dbReference>
<organism evidence="12 13">
    <name type="scientific">Kolteria novifilia</name>
    <dbReference type="NCBI Taxonomy" id="2527975"/>
    <lineage>
        <taxon>Bacteria</taxon>
        <taxon>Pseudomonadati</taxon>
        <taxon>Planctomycetota</taxon>
        <taxon>Planctomycetia</taxon>
        <taxon>Kolteriales</taxon>
        <taxon>Kolteriaceae</taxon>
        <taxon>Kolteria</taxon>
    </lineage>
</organism>
<evidence type="ECO:0000313" key="12">
    <source>
        <dbReference type="EMBL" id="QDU63902.1"/>
    </source>
</evidence>
<dbReference type="InterPro" id="IPR036108">
    <property type="entry name" value="4pyrrol_syn_uPrphyn_synt_sf"/>
</dbReference>
<comment type="pathway">
    <text evidence="8">Porphyrin-containing compound metabolism; siroheme biosynthesis; precorrin-2 from uroporphyrinogen III: step 1/1.</text>
</comment>
<evidence type="ECO:0000256" key="6">
    <source>
        <dbReference type="ARBA" id="ARBA00022691"/>
    </source>
</evidence>
<evidence type="ECO:0000256" key="5">
    <source>
        <dbReference type="ARBA" id="ARBA00022679"/>
    </source>
</evidence>
<dbReference type="AlphaFoldDB" id="A0A518BA92"/>
<evidence type="ECO:0000259" key="10">
    <source>
        <dbReference type="Pfam" id="PF00590"/>
    </source>
</evidence>
<comment type="pathway">
    <text evidence="9">Cofactor biosynthesis; adenosylcobalamin biosynthesis; precorrin-2 from uroporphyrinogen III: step 1/1.</text>
</comment>
<dbReference type="CDD" id="cd06578">
    <property type="entry name" value="HemD"/>
    <property type="match status" value="1"/>
</dbReference>
<dbReference type="NCBIfam" id="NF004790">
    <property type="entry name" value="PRK06136.1"/>
    <property type="match status" value="1"/>
</dbReference>
<keyword evidence="5 12" id="KW-0808">Transferase</keyword>
<dbReference type="GO" id="GO:0009236">
    <property type="term" value="P:cobalamin biosynthetic process"/>
    <property type="evidence" value="ECO:0007669"/>
    <property type="project" value="UniProtKB-KW"/>
</dbReference>
<dbReference type="RefSeq" id="WP_145261718.1">
    <property type="nucleotide sequence ID" value="NZ_CP036279.1"/>
</dbReference>
<protein>
    <recommendedName>
        <fullName evidence="2">uroporphyrinogen-III C-methyltransferase</fullName>
        <ecNumber evidence="2">2.1.1.107</ecNumber>
    </recommendedName>
</protein>
<feature type="domain" description="Tetrapyrrole methylase" evidence="10">
    <location>
        <begin position="9"/>
        <end position="220"/>
    </location>
</feature>
<dbReference type="Proteomes" id="UP000317093">
    <property type="component" value="Chromosome"/>
</dbReference>
<evidence type="ECO:0000256" key="4">
    <source>
        <dbReference type="ARBA" id="ARBA00022603"/>
    </source>
</evidence>
<evidence type="ECO:0000313" key="13">
    <source>
        <dbReference type="Proteomes" id="UP000317093"/>
    </source>
</evidence>
<dbReference type="OrthoDB" id="9815856at2"/>
<dbReference type="Gene3D" id="3.40.50.10090">
    <property type="match status" value="2"/>
</dbReference>
<evidence type="ECO:0000256" key="1">
    <source>
        <dbReference type="ARBA" id="ARBA00005879"/>
    </source>
</evidence>
<keyword evidence="6" id="KW-0949">S-adenosyl-L-methionine</keyword>
<keyword evidence="7" id="KW-0627">Porphyrin biosynthesis</keyword>
<dbReference type="FunFam" id="3.40.1010.10:FF:000001">
    <property type="entry name" value="Siroheme synthase"/>
    <property type="match status" value="1"/>
</dbReference>
<dbReference type="InterPro" id="IPR014776">
    <property type="entry name" value="4pyrrole_Mease_sub2"/>
</dbReference>
<evidence type="ECO:0000259" key="11">
    <source>
        <dbReference type="Pfam" id="PF02602"/>
    </source>
</evidence>
<dbReference type="GO" id="GO:0004851">
    <property type="term" value="F:uroporphyrin-III C-methyltransferase activity"/>
    <property type="evidence" value="ECO:0007669"/>
    <property type="project" value="UniProtKB-EC"/>
</dbReference>
<gene>
    <name evidence="12" type="primary">nasF</name>
    <name evidence="12" type="ORF">Pan216_47830</name>
</gene>
<evidence type="ECO:0000256" key="2">
    <source>
        <dbReference type="ARBA" id="ARBA00012162"/>
    </source>
</evidence>